<dbReference type="STRING" id="573508.A0A1E3BJM9"/>
<dbReference type="EMBL" id="JXNT01000003">
    <property type="protein sequence ID" value="ODM21193.1"/>
    <property type="molecule type" value="Genomic_DNA"/>
</dbReference>
<evidence type="ECO:0000313" key="2">
    <source>
        <dbReference type="Proteomes" id="UP000094569"/>
    </source>
</evidence>
<gene>
    <name evidence="1" type="ORF">SI65_04246</name>
</gene>
<comment type="caution">
    <text evidence="1">The sequence shown here is derived from an EMBL/GenBank/DDBJ whole genome shotgun (WGS) entry which is preliminary data.</text>
</comment>
<proteinExistence type="predicted"/>
<name>A0A1E3BJM9_ASPCR</name>
<keyword evidence="2" id="KW-1185">Reference proteome</keyword>
<accession>A0A1E3BJM9</accession>
<reference evidence="1 2" key="1">
    <citation type="journal article" date="2016" name="BMC Genomics">
        <title>Comparative genomic and transcriptomic analyses of the Fuzhuan brick tea-fermentation fungus Aspergillus cristatus.</title>
        <authorList>
            <person name="Ge Y."/>
            <person name="Wang Y."/>
            <person name="Liu Y."/>
            <person name="Tan Y."/>
            <person name="Ren X."/>
            <person name="Zhang X."/>
            <person name="Hyde K.D."/>
            <person name="Liu Y."/>
            <person name="Liu Z."/>
        </authorList>
    </citation>
    <scope>NUCLEOTIDE SEQUENCE [LARGE SCALE GENOMIC DNA]</scope>
    <source>
        <strain evidence="1 2">GZAAS20.1005</strain>
    </source>
</reference>
<dbReference type="VEuPathDB" id="FungiDB:SI65_04246"/>
<dbReference type="Proteomes" id="UP000094569">
    <property type="component" value="Unassembled WGS sequence"/>
</dbReference>
<protein>
    <submittedName>
        <fullName evidence="1">Uncharacterized protein</fullName>
    </submittedName>
</protein>
<sequence length="205" mass="23855">MPSPLGSNKRIRNPFFDEHIWPKFLRKRHRTLGQSPTYRATSLPLIDYNKETAYLRPEASWRRMLTQQPPTNYIGVIEYSGSGIHSVTPVYTRVKVLKPNNDDYLRITDVVPPVLNYGRLMPGEDKGALCFEARYSGLLERQLQDERAVDVSAYLGDVGFVIFTRYLSLSSVPDWKDGLARMLFLLERVWSDPDNDWWRPVLQYD</sequence>
<dbReference type="AlphaFoldDB" id="A0A1E3BJM9"/>
<organism evidence="1 2">
    <name type="scientific">Aspergillus cristatus</name>
    <name type="common">Chinese Fuzhuan brick tea-fermentation fungus</name>
    <name type="synonym">Eurotium cristatum</name>
    <dbReference type="NCBI Taxonomy" id="573508"/>
    <lineage>
        <taxon>Eukaryota</taxon>
        <taxon>Fungi</taxon>
        <taxon>Dikarya</taxon>
        <taxon>Ascomycota</taxon>
        <taxon>Pezizomycotina</taxon>
        <taxon>Eurotiomycetes</taxon>
        <taxon>Eurotiomycetidae</taxon>
        <taxon>Eurotiales</taxon>
        <taxon>Aspergillaceae</taxon>
        <taxon>Aspergillus</taxon>
        <taxon>Aspergillus subgen. Aspergillus</taxon>
    </lineage>
</organism>
<evidence type="ECO:0000313" key="1">
    <source>
        <dbReference type="EMBL" id="ODM21193.1"/>
    </source>
</evidence>
<dbReference type="OrthoDB" id="3800738at2759"/>